<feature type="chain" id="PRO_5037692023" description="Secreted protein" evidence="2">
    <location>
        <begin position="22"/>
        <end position="89"/>
    </location>
</feature>
<dbReference type="EMBL" id="CM027681">
    <property type="protein sequence ID" value="KAG0546367.1"/>
    <property type="molecule type" value="Genomic_DNA"/>
</dbReference>
<dbReference type="Proteomes" id="UP000807115">
    <property type="component" value="Chromosome 2"/>
</dbReference>
<feature type="compositionally biased region" description="Basic and acidic residues" evidence="1">
    <location>
        <begin position="26"/>
        <end position="39"/>
    </location>
</feature>
<dbReference type="AlphaFoldDB" id="A0A921RW55"/>
<organism evidence="3 4">
    <name type="scientific">Sorghum bicolor</name>
    <name type="common">Sorghum</name>
    <name type="synonym">Sorghum vulgare</name>
    <dbReference type="NCBI Taxonomy" id="4558"/>
    <lineage>
        <taxon>Eukaryota</taxon>
        <taxon>Viridiplantae</taxon>
        <taxon>Streptophyta</taxon>
        <taxon>Embryophyta</taxon>
        <taxon>Tracheophyta</taxon>
        <taxon>Spermatophyta</taxon>
        <taxon>Magnoliopsida</taxon>
        <taxon>Liliopsida</taxon>
        <taxon>Poales</taxon>
        <taxon>Poaceae</taxon>
        <taxon>PACMAD clade</taxon>
        <taxon>Panicoideae</taxon>
        <taxon>Andropogonodae</taxon>
        <taxon>Andropogoneae</taxon>
        <taxon>Sorghinae</taxon>
        <taxon>Sorghum</taxon>
    </lineage>
</organism>
<feature type="region of interest" description="Disordered" evidence="1">
    <location>
        <begin position="25"/>
        <end position="45"/>
    </location>
</feature>
<accession>A0A921RW55</accession>
<evidence type="ECO:0000256" key="2">
    <source>
        <dbReference type="SAM" id="SignalP"/>
    </source>
</evidence>
<keyword evidence="2" id="KW-0732">Signal</keyword>
<evidence type="ECO:0000256" key="1">
    <source>
        <dbReference type="SAM" id="MobiDB-lite"/>
    </source>
</evidence>
<comment type="caution">
    <text evidence="3">The sequence shown here is derived from an EMBL/GenBank/DDBJ whole genome shotgun (WGS) entry which is preliminary data.</text>
</comment>
<reference evidence="3" key="2">
    <citation type="submission" date="2020-10" db="EMBL/GenBank/DDBJ databases">
        <authorList>
            <person name="Cooper E.A."/>
            <person name="Brenton Z.W."/>
            <person name="Flinn B.S."/>
            <person name="Jenkins J."/>
            <person name="Shu S."/>
            <person name="Flowers D."/>
            <person name="Luo F."/>
            <person name="Wang Y."/>
            <person name="Xia P."/>
            <person name="Barry K."/>
            <person name="Daum C."/>
            <person name="Lipzen A."/>
            <person name="Yoshinaga Y."/>
            <person name="Schmutz J."/>
            <person name="Saski C."/>
            <person name="Vermerris W."/>
            <person name="Kresovich S."/>
        </authorList>
    </citation>
    <scope>NUCLEOTIDE SEQUENCE</scope>
</reference>
<feature type="signal peptide" evidence="2">
    <location>
        <begin position="1"/>
        <end position="21"/>
    </location>
</feature>
<evidence type="ECO:0008006" key="5">
    <source>
        <dbReference type="Google" id="ProtNLM"/>
    </source>
</evidence>
<evidence type="ECO:0000313" key="3">
    <source>
        <dbReference type="EMBL" id="KAG0546367.1"/>
    </source>
</evidence>
<evidence type="ECO:0000313" key="4">
    <source>
        <dbReference type="Proteomes" id="UP000807115"/>
    </source>
</evidence>
<gene>
    <name evidence="3" type="ORF">BDA96_02G441500</name>
</gene>
<name>A0A921RW55_SORBI</name>
<protein>
    <recommendedName>
        <fullName evidence="5">Secreted protein</fullName>
    </recommendedName>
</protein>
<proteinExistence type="predicted"/>
<sequence length="89" mass="10179">MPLWLLFHIRVFGLVWFDLRATSPAREVEGEGGEGDRSMGRSPRPRVVTRALMPTTTATRSECQGQRRRTRKTTLGSFKAFTRTTTTFF</sequence>
<reference evidence="3" key="1">
    <citation type="journal article" date="2019" name="BMC Genomics">
        <title>A new reference genome for Sorghum bicolor reveals high levels of sequence similarity between sweet and grain genotypes: implications for the genetics of sugar metabolism.</title>
        <authorList>
            <person name="Cooper E.A."/>
            <person name="Brenton Z.W."/>
            <person name="Flinn B.S."/>
            <person name="Jenkins J."/>
            <person name="Shu S."/>
            <person name="Flowers D."/>
            <person name="Luo F."/>
            <person name="Wang Y."/>
            <person name="Xia P."/>
            <person name="Barry K."/>
            <person name="Daum C."/>
            <person name="Lipzen A."/>
            <person name="Yoshinaga Y."/>
            <person name="Schmutz J."/>
            <person name="Saski C."/>
            <person name="Vermerris W."/>
            <person name="Kresovich S."/>
        </authorList>
    </citation>
    <scope>NUCLEOTIDE SEQUENCE</scope>
</reference>